<evidence type="ECO:0000256" key="1">
    <source>
        <dbReference type="SAM" id="MobiDB-lite"/>
    </source>
</evidence>
<dbReference type="EMBL" id="JARTCD010000079">
    <property type="protein sequence ID" value="KAJ8653410.1"/>
    <property type="molecule type" value="Genomic_DNA"/>
</dbReference>
<dbReference type="RefSeq" id="XP_058338324.1">
    <property type="nucleotide sequence ID" value="XM_058490929.1"/>
</dbReference>
<accession>A0AAD7UUB9</accession>
<evidence type="ECO:0000313" key="3">
    <source>
        <dbReference type="Proteomes" id="UP001234581"/>
    </source>
</evidence>
<dbReference type="GeneID" id="83218358"/>
<keyword evidence="3" id="KW-1185">Reference proteome</keyword>
<name>A0AAD7UUB9_9FUNG</name>
<gene>
    <name evidence="2" type="ORF">O0I10_010956</name>
</gene>
<comment type="caution">
    <text evidence="2">The sequence shown here is derived from an EMBL/GenBank/DDBJ whole genome shotgun (WGS) entry which is preliminary data.</text>
</comment>
<sequence>MGSRICHGAFDMVQTAKSSTSERVPGIPLQAIDQFEWIAAEAINFEFFVSENEYKPLLMDWRLPPPTPRLASGPSSSSSLPPLSPPLVPVKIEPGVTPLAAIKLEPPSPPTFLPAIKVEELDDEHALLAAMLVRGEDNLRAVSMPEVSEPTTTTPPTSTAHCGFPPHV</sequence>
<feature type="compositionally biased region" description="Low complexity" evidence="1">
    <location>
        <begin position="146"/>
        <end position="159"/>
    </location>
</feature>
<dbReference type="AlphaFoldDB" id="A0AAD7UUB9"/>
<evidence type="ECO:0000313" key="2">
    <source>
        <dbReference type="EMBL" id="KAJ8653410.1"/>
    </source>
</evidence>
<protein>
    <submittedName>
        <fullName evidence="2">Uncharacterized protein</fullName>
    </submittedName>
</protein>
<reference evidence="2 3" key="1">
    <citation type="submission" date="2023-03" db="EMBL/GenBank/DDBJ databases">
        <title>Genome sequence of Lichtheimia ornata CBS 291.66.</title>
        <authorList>
            <person name="Mohabir J.T."/>
            <person name="Shea T.P."/>
            <person name="Kurbessoian T."/>
            <person name="Berby B."/>
            <person name="Fontaine J."/>
            <person name="Livny J."/>
            <person name="Gnirke A."/>
            <person name="Stajich J.E."/>
            <person name="Cuomo C.A."/>
        </authorList>
    </citation>
    <scope>NUCLEOTIDE SEQUENCE [LARGE SCALE GENOMIC DNA]</scope>
    <source>
        <strain evidence="2">CBS 291.66</strain>
    </source>
</reference>
<dbReference type="Proteomes" id="UP001234581">
    <property type="component" value="Unassembled WGS sequence"/>
</dbReference>
<feature type="region of interest" description="Disordered" evidence="1">
    <location>
        <begin position="146"/>
        <end position="168"/>
    </location>
</feature>
<proteinExistence type="predicted"/>
<organism evidence="2 3">
    <name type="scientific">Lichtheimia ornata</name>
    <dbReference type="NCBI Taxonomy" id="688661"/>
    <lineage>
        <taxon>Eukaryota</taxon>
        <taxon>Fungi</taxon>
        <taxon>Fungi incertae sedis</taxon>
        <taxon>Mucoromycota</taxon>
        <taxon>Mucoromycotina</taxon>
        <taxon>Mucoromycetes</taxon>
        <taxon>Mucorales</taxon>
        <taxon>Lichtheimiaceae</taxon>
        <taxon>Lichtheimia</taxon>
    </lineage>
</organism>